<evidence type="ECO:0000256" key="1">
    <source>
        <dbReference type="ARBA" id="ARBA00010617"/>
    </source>
</evidence>
<dbReference type="Gene3D" id="1.10.630.10">
    <property type="entry name" value="Cytochrome P450"/>
    <property type="match status" value="1"/>
</dbReference>
<keyword evidence="4 6" id="KW-0408">Iron</keyword>
<dbReference type="InterPro" id="IPR002401">
    <property type="entry name" value="Cyt_P450_E_grp-I"/>
</dbReference>
<proteinExistence type="inferred from homology"/>
<keyword evidence="8" id="KW-1133">Transmembrane helix</keyword>
<dbReference type="PROSITE" id="PS00086">
    <property type="entry name" value="CYTOCHROME_P450"/>
    <property type="match status" value="1"/>
</dbReference>
<comment type="caution">
    <text evidence="9">The sequence shown here is derived from an EMBL/GenBank/DDBJ whole genome shotgun (WGS) entry which is preliminary data.</text>
</comment>
<keyword evidence="3 7" id="KW-0560">Oxidoreductase</keyword>
<keyword evidence="6 7" id="KW-0349">Heme</keyword>
<accession>A0AAD9HFI5</accession>
<evidence type="ECO:0000256" key="2">
    <source>
        <dbReference type="ARBA" id="ARBA00022723"/>
    </source>
</evidence>
<evidence type="ECO:0000256" key="3">
    <source>
        <dbReference type="ARBA" id="ARBA00023002"/>
    </source>
</evidence>
<dbReference type="Pfam" id="PF00067">
    <property type="entry name" value="p450"/>
    <property type="match status" value="1"/>
</dbReference>
<comment type="similarity">
    <text evidence="1 7">Belongs to the cytochrome P450 family.</text>
</comment>
<name>A0AAD9HFI5_9PEZI</name>
<reference evidence="9" key="1">
    <citation type="submission" date="2021-06" db="EMBL/GenBank/DDBJ databases">
        <title>Comparative genomics, transcriptomics and evolutionary studies reveal genomic signatures of adaptation to plant cell wall in hemibiotrophic fungi.</title>
        <authorList>
            <consortium name="DOE Joint Genome Institute"/>
            <person name="Baroncelli R."/>
            <person name="Diaz J.F."/>
            <person name="Benocci T."/>
            <person name="Peng M."/>
            <person name="Battaglia E."/>
            <person name="Haridas S."/>
            <person name="Andreopoulos W."/>
            <person name="Labutti K."/>
            <person name="Pangilinan J."/>
            <person name="Floch G.L."/>
            <person name="Makela M.R."/>
            <person name="Henrissat B."/>
            <person name="Grigoriev I.V."/>
            <person name="Crouch J.A."/>
            <person name="De Vries R.P."/>
            <person name="Sukno S.A."/>
            <person name="Thon M.R."/>
        </authorList>
    </citation>
    <scope>NUCLEOTIDE SEQUENCE</scope>
    <source>
        <strain evidence="9">MAFF235873</strain>
    </source>
</reference>
<evidence type="ECO:0000256" key="4">
    <source>
        <dbReference type="ARBA" id="ARBA00023004"/>
    </source>
</evidence>
<evidence type="ECO:0000256" key="6">
    <source>
        <dbReference type="PIRSR" id="PIRSR602401-1"/>
    </source>
</evidence>
<dbReference type="PANTHER" id="PTHR46300">
    <property type="entry name" value="P450, PUTATIVE (EUROFUNG)-RELATED-RELATED"/>
    <property type="match status" value="1"/>
</dbReference>
<dbReference type="PANTHER" id="PTHR46300:SF2">
    <property type="entry name" value="CYTOCHROME P450 MONOOXYGENASE ALNH-RELATED"/>
    <property type="match status" value="1"/>
</dbReference>
<dbReference type="InterPro" id="IPR050364">
    <property type="entry name" value="Cytochrome_P450_fung"/>
</dbReference>
<dbReference type="SUPFAM" id="SSF48264">
    <property type="entry name" value="Cytochrome P450"/>
    <property type="match status" value="1"/>
</dbReference>
<dbReference type="InterPro" id="IPR036396">
    <property type="entry name" value="Cyt_P450_sf"/>
</dbReference>
<keyword evidence="2 6" id="KW-0479">Metal-binding</keyword>
<dbReference type="GO" id="GO:0020037">
    <property type="term" value="F:heme binding"/>
    <property type="evidence" value="ECO:0007669"/>
    <property type="project" value="InterPro"/>
</dbReference>
<evidence type="ECO:0000256" key="7">
    <source>
        <dbReference type="RuleBase" id="RU000461"/>
    </source>
</evidence>
<comment type="cofactor">
    <cofactor evidence="6">
        <name>heme</name>
        <dbReference type="ChEBI" id="CHEBI:30413"/>
    </cofactor>
</comment>
<sequence length="537" mass="60268">MQLVSLMWHPGLLAVAAGAAAAAAVYFLAAWALSTRRPKDFPPGPPPVLIMGNALQLPPEKGFLKFREWEKTYGSIMGFKVGANNYVVLSSAEHVRELFEKRGALYSDRQQPYITSKLVNPENLLFMNNDHRIKKTRTALRHLFGPADLRRVLTVQEAQAALLMRNFLDDPENFQSHLRRWALATPRSIVGGQGIAESGVGSTEYYFEAQETWLKFLTPARAPPVDIFPAMKFIPTFLASWKREAASLHSATMKIMYHMLDGAKIQHAKISQGTKSAENRSLMTQLLGGESKDLGFGDYELASLGSGAVDAAVDTVFATVRNMILVMGAYPEVQKRLQAEVDSIWQSGAPGPDDLLKATYLRACLTEVMRWRPVAPLGIPRVLARDDTYRGFKLPKGTSFLLNTWSIHMDEEWYEHPEEFRPERYLENEWGVRPSMRDAAERQKRRPTYAFGAGRRMCPGSDYAENQIMVTVAKLTWEFDVVAKGQLDTSIETGFHDGLVLETAPFEVDLVPRSEDRKRIILDDSARAEKVVAAWTS</sequence>
<gene>
    <name evidence="9" type="ORF">LX32DRAFT_592002</name>
</gene>
<dbReference type="GO" id="GO:0016705">
    <property type="term" value="F:oxidoreductase activity, acting on paired donors, with incorporation or reduction of molecular oxygen"/>
    <property type="evidence" value="ECO:0007669"/>
    <property type="project" value="InterPro"/>
</dbReference>
<dbReference type="Proteomes" id="UP001232148">
    <property type="component" value="Unassembled WGS sequence"/>
</dbReference>
<organism evidence="9 10">
    <name type="scientific">Colletotrichum zoysiae</name>
    <dbReference type="NCBI Taxonomy" id="1216348"/>
    <lineage>
        <taxon>Eukaryota</taxon>
        <taxon>Fungi</taxon>
        <taxon>Dikarya</taxon>
        <taxon>Ascomycota</taxon>
        <taxon>Pezizomycotina</taxon>
        <taxon>Sordariomycetes</taxon>
        <taxon>Hypocreomycetidae</taxon>
        <taxon>Glomerellales</taxon>
        <taxon>Glomerellaceae</taxon>
        <taxon>Colletotrichum</taxon>
        <taxon>Colletotrichum graminicola species complex</taxon>
    </lineage>
</organism>
<keyword evidence="8" id="KW-0812">Transmembrane</keyword>
<dbReference type="AlphaFoldDB" id="A0AAD9HFI5"/>
<dbReference type="GO" id="GO:0004497">
    <property type="term" value="F:monooxygenase activity"/>
    <property type="evidence" value="ECO:0007669"/>
    <property type="project" value="UniProtKB-KW"/>
</dbReference>
<keyword evidence="10" id="KW-1185">Reference proteome</keyword>
<evidence type="ECO:0000256" key="8">
    <source>
        <dbReference type="SAM" id="Phobius"/>
    </source>
</evidence>
<dbReference type="GO" id="GO:0005506">
    <property type="term" value="F:iron ion binding"/>
    <property type="evidence" value="ECO:0007669"/>
    <property type="project" value="InterPro"/>
</dbReference>
<feature type="transmembrane region" description="Helical" evidence="8">
    <location>
        <begin position="12"/>
        <end position="33"/>
    </location>
</feature>
<evidence type="ECO:0000256" key="5">
    <source>
        <dbReference type="ARBA" id="ARBA00023033"/>
    </source>
</evidence>
<dbReference type="InterPro" id="IPR017972">
    <property type="entry name" value="Cyt_P450_CS"/>
</dbReference>
<feature type="binding site" description="axial binding residue" evidence="6">
    <location>
        <position position="458"/>
    </location>
    <ligand>
        <name>heme</name>
        <dbReference type="ChEBI" id="CHEBI:30413"/>
    </ligand>
    <ligandPart>
        <name>Fe</name>
        <dbReference type="ChEBI" id="CHEBI:18248"/>
    </ligandPart>
</feature>
<dbReference type="InterPro" id="IPR001128">
    <property type="entry name" value="Cyt_P450"/>
</dbReference>
<dbReference type="EMBL" id="MU842889">
    <property type="protein sequence ID" value="KAK2027798.1"/>
    <property type="molecule type" value="Genomic_DNA"/>
</dbReference>
<keyword evidence="5 7" id="KW-0503">Monooxygenase</keyword>
<evidence type="ECO:0000313" key="10">
    <source>
        <dbReference type="Proteomes" id="UP001232148"/>
    </source>
</evidence>
<keyword evidence="8" id="KW-0472">Membrane</keyword>
<protein>
    <submittedName>
        <fullName evidence="9">Cytochrome P450</fullName>
    </submittedName>
</protein>
<dbReference type="PRINTS" id="PR00463">
    <property type="entry name" value="EP450I"/>
</dbReference>
<evidence type="ECO:0000313" key="9">
    <source>
        <dbReference type="EMBL" id="KAK2027798.1"/>
    </source>
</evidence>